<dbReference type="InterPro" id="IPR001461">
    <property type="entry name" value="Aspartic_peptidase_A1"/>
</dbReference>
<dbReference type="InterPro" id="IPR033121">
    <property type="entry name" value="PEPTIDASE_A1"/>
</dbReference>
<keyword evidence="3" id="KW-0808">Transferase</keyword>
<keyword evidence="7" id="KW-0812">Transmembrane</keyword>
<dbReference type="PANTHER" id="PTHR47966">
    <property type="entry name" value="BETA-SITE APP-CLEAVING ENZYME, ISOFORM A-RELATED"/>
    <property type="match status" value="1"/>
</dbReference>
<dbReference type="PRINTS" id="PR00792">
    <property type="entry name" value="PEPSIN"/>
</dbReference>
<feature type="transmembrane region" description="Helical" evidence="7">
    <location>
        <begin position="445"/>
        <end position="468"/>
    </location>
</feature>
<evidence type="ECO:0000256" key="5">
    <source>
        <dbReference type="ARBA" id="ARBA00023137"/>
    </source>
</evidence>
<evidence type="ECO:0000256" key="4">
    <source>
        <dbReference type="ARBA" id="ARBA00022777"/>
    </source>
</evidence>
<dbReference type="GeneID" id="28827873"/>
<dbReference type="GO" id="GO:0006508">
    <property type="term" value="P:proteolysis"/>
    <property type="evidence" value="ECO:0007669"/>
    <property type="project" value="UniProtKB-KW"/>
</dbReference>
<dbReference type="GO" id="GO:0004190">
    <property type="term" value="F:aspartic-type endopeptidase activity"/>
    <property type="evidence" value="ECO:0007669"/>
    <property type="project" value="InterPro"/>
</dbReference>
<keyword evidence="11" id="KW-1185">Reference proteome</keyword>
<name>A0A194XN73_MOLSC</name>
<feature type="region of interest" description="Disordered" evidence="6">
    <location>
        <begin position="412"/>
        <end position="441"/>
    </location>
</feature>
<sequence>MRSLSPIVVACLLFVAGGVTADNITLKAPIIATPSEHWEGVDGTWSTFEIHVGTPANVYRVLPATSWQETWVIYGAAAGVCNTSVGVSSNCGDARGGLFNSTDSSTWIQSDQDFLGLDATLGYQGVGQYGFDTVGLGYTNTSDSTLTHQIVAEIVTNYWWFGILGLGFQPTNFSTYGNPQASFSDTLYSNGTISSMSWSYTAGAYYRLKSIFGSLIFGGYDESRFTPNDVIFTMTGDNLRDIVVTIRSIISTTSSGNTTLMSAPEFAFIDSAVPELWLPTTVCQAFEKAFGLTLDSASGLYLINASTHSNLQSLNPNITFTLANQKSGGATVDFVLPYAAFDLNVTEPVLTNSTSFYFPIRSTDDDSLYTLGRTFLQETYVTAHYNSRTFNVSQSIFDDSASPTVIALPANLPTSTSTAPSSTSSTPGSKSGSASTGSSKLSGGGIAGITVGILLAALLAAFLLFCIFRRRRTNREAAIRRDEEAKGPVHEIDPGRRVDPHSTSAYSEQASGLTNEVDGKDARVEKWGIPVMVPQELEADVPPASATSSENGDGHARTGVEMSGGAAGRGGLSPVREHKAKTPMAEMEAEERGLGEPMPERGREREEREEDIVSPNSDTMPSIMGRARGAVRTSGELGHSPTISEGTWSPNSPVQRRGSRFEERL</sequence>
<feature type="compositionally biased region" description="Polar residues" evidence="6">
    <location>
        <begin position="641"/>
        <end position="654"/>
    </location>
</feature>
<dbReference type="PANTHER" id="PTHR47966:SF51">
    <property type="entry name" value="BETA-SITE APP-CLEAVING ENZYME, ISOFORM A-RELATED"/>
    <property type="match status" value="1"/>
</dbReference>
<gene>
    <name evidence="10" type="ORF">LY89DRAFT_714707</name>
</gene>
<feature type="compositionally biased region" description="Basic and acidic residues" evidence="6">
    <location>
        <begin position="479"/>
        <end position="500"/>
    </location>
</feature>
<dbReference type="GO" id="GO:0000324">
    <property type="term" value="C:fungal-type vacuole"/>
    <property type="evidence" value="ECO:0007669"/>
    <property type="project" value="TreeGrafter"/>
</dbReference>
<dbReference type="AlphaFoldDB" id="A0A194XN73"/>
<dbReference type="InterPro" id="IPR034164">
    <property type="entry name" value="Pepsin-like_dom"/>
</dbReference>
<evidence type="ECO:0000256" key="1">
    <source>
        <dbReference type="ARBA" id="ARBA00007447"/>
    </source>
</evidence>
<evidence type="ECO:0000256" key="8">
    <source>
        <dbReference type="SAM" id="SignalP"/>
    </source>
</evidence>
<keyword evidence="5" id="KW-0829">Tyrosine-protein kinase</keyword>
<accession>A0A194XN73</accession>
<evidence type="ECO:0000256" key="3">
    <source>
        <dbReference type="ARBA" id="ARBA00022679"/>
    </source>
</evidence>
<proteinExistence type="inferred from homology"/>
<feature type="region of interest" description="Disordered" evidence="6">
    <location>
        <begin position="479"/>
        <end position="515"/>
    </location>
</feature>
<protein>
    <recommendedName>
        <fullName evidence="2">receptor protein-tyrosine kinase</fullName>
        <ecNumber evidence="2">2.7.10.1</ecNumber>
    </recommendedName>
</protein>
<organism evidence="10 11">
    <name type="scientific">Mollisia scopiformis</name>
    <name type="common">Conifer needle endophyte fungus</name>
    <name type="synonym">Phialocephala scopiformis</name>
    <dbReference type="NCBI Taxonomy" id="149040"/>
    <lineage>
        <taxon>Eukaryota</taxon>
        <taxon>Fungi</taxon>
        <taxon>Dikarya</taxon>
        <taxon>Ascomycota</taxon>
        <taxon>Pezizomycotina</taxon>
        <taxon>Leotiomycetes</taxon>
        <taxon>Helotiales</taxon>
        <taxon>Mollisiaceae</taxon>
        <taxon>Mollisia</taxon>
    </lineage>
</organism>
<evidence type="ECO:0000313" key="10">
    <source>
        <dbReference type="EMBL" id="KUJ21618.1"/>
    </source>
</evidence>
<dbReference type="InterPro" id="IPR044912">
    <property type="entry name" value="Egfr_JX_dom"/>
</dbReference>
<evidence type="ECO:0000259" key="9">
    <source>
        <dbReference type="PROSITE" id="PS51767"/>
    </source>
</evidence>
<dbReference type="Proteomes" id="UP000070700">
    <property type="component" value="Unassembled WGS sequence"/>
</dbReference>
<feature type="compositionally biased region" description="Polar residues" evidence="6">
    <location>
        <begin position="501"/>
        <end position="514"/>
    </location>
</feature>
<dbReference type="EMBL" id="KQ947407">
    <property type="protein sequence ID" value="KUJ21618.1"/>
    <property type="molecule type" value="Genomic_DNA"/>
</dbReference>
<evidence type="ECO:0000256" key="2">
    <source>
        <dbReference type="ARBA" id="ARBA00011902"/>
    </source>
</evidence>
<keyword evidence="8" id="KW-0732">Signal</keyword>
<evidence type="ECO:0000256" key="6">
    <source>
        <dbReference type="SAM" id="MobiDB-lite"/>
    </source>
</evidence>
<dbReference type="GO" id="GO:0004714">
    <property type="term" value="F:transmembrane receptor protein tyrosine kinase activity"/>
    <property type="evidence" value="ECO:0007669"/>
    <property type="project" value="UniProtKB-EC"/>
</dbReference>
<dbReference type="RefSeq" id="XP_018075973.1">
    <property type="nucleotide sequence ID" value="XM_018218147.1"/>
</dbReference>
<keyword evidence="10" id="KW-0378">Hydrolase</keyword>
<evidence type="ECO:0000256" key="7">
    <source>
        <dbReference type="SAM" id="Phobius"/>
    </source>
</evidence>
<dbReference type="InterPro" id="IPR021109">
    <property type="entry name" value="Peptidase_aspartic_dom_sf"/>
</dbReference>
<dbReference type="SUPFAM" id="SSF50630">
    <property type="entry name" value="Acid proteases"/>
    <property type="match status" value="1"/>
</dbReference>
<keyword evidence="7" id="KW-0472">Membrane</keyword>
<feature type="domain" description="Peptidase A1" evidence="9">
    <location>
        <begin position="46"/>
        <end position="393"/>
    </location>
</feature>
<dbReference type="PROSITE" id="PS51767">
    <property type="entry name" value="PEPTIDASE_A1"/>
    <property type="match status" value="1"/>
</dbReference>
<dbReference type="KEGG" id="psco:LY89DRAFT_714707"/>
<keyword evidence="7" id="KW-1133">Transmembrane helix</keyword>
<keyword evidence="4" id="KW-0418">Kinase</keyword>
<feature type="signal peptide" evidence="8">
    <location>
        <begin position="1"/>
        <end position="21"/>
    </location>
</feature>
<evidence type="ECO:0000313" key="11">
    <source>
        <dbReference type="Proteomes" id="UP000070700"/>
    </source>
</evidence>
<dbReference type="EC" id="2.7.10.1" evidence="2"/>
<dbReference type="InParanoid" id="A0A194XN73"/>
<dbReference type="Gene3D" id="2.40.70.10">
    <property type="entry name" value="Acid Proteases"/>
    <property type="match status" value="2"/>
</dbReference>
<feature type="chain" id="PRO_5008268477" description="receptor protein-tyrosine kinase" evidence="8">
    <location>
        <begin position="22"/>
        <end position="665"/>
    </location>
</feature>
<dbReference type="OrthoDB" id="4074350at2759"/>
<feature type="compositionally biased region" description="Basic and acidic residues" evidence="6">
    <location>
        <begin position="590"/>
        <end position="606"/>
    </location>
</feature>
<dbReference type="CDD" id="cd05471">
    <property type="entry name" value="pepsin_like"/>
    <property type="match status" value="1"/>
</dbReference>
<dbReference type="Gene3D" id="6.10.250.2930">
    <property type="match status" value="1"/>
</dbReference>
<reference evidence="10 11" key="1">
    <citation type="submission" date="2015-10" db="EMBL/GenBank/DDBJ databases">
        <title>Full genome of DAOMC 229536 Phialocephala scopiformis, a fungal endophyte of spruce producing the potent anti-insectan compound rugulosin.</title>
        <authorList>
            <consortium name="DOE Joint Genome Institute"/>
            <person name="Walker A.K."/>
            <person name="Frasz S.L."/>
            <person name="Seifert K.A."/>
            <person name="Miller J.D."/>
            <person name="Mondo S.J."/>
            <person name="Labutti K."/>
            <person name="Lipzen A."/>
            <person name="Dockter R."/>
            <person name="Kennedy M."/>
            <person name="Grigoriev I.V."/>
            <person name="Spatafora J.W."/>
        </authorList>
    </citation>
    <scope>NUCLEOTIDE SEQUENCE [LARGE SCALE GENOMIC DNA]</scope>
    <source>
        <strain evidence="10 11">CBS 120377</strain>
    </source>
</reference>
<comment type="similarity">
    <text evidence="1">Belongs to the peptidase A1 family.</text>
</comment>
<dbReference type="Pfam" id="PF00026">
    <property type="entry name" value="Asp"/>
    <property type="match status" value="1"/>
</dbReference>
<feature type="region of interest" description="Disordered" evidence="6">
    <location>
        <begin position="540"/>
        <end position="665"/>
    </location>
</feature>
<keyword evidence="10" id="KW-0645">Protease</keyword>